<dbReference type="KEGG" id="vg:65110359"/>
<evidence type="ECO:0000313" key="8">
    <source>
        <dbReference type="Proteomes" id="UP000240934"/>
    </source>
</evidence>
<evidence type="ECO:0000256" key="1">
    <source>
        <dbReference type="ARBA" id="ARBA00001966"/>
    </source>
</evidence>
<dbReference type="GO" id="GO:0051539">
    <property type="term" value="F:4 iron, 4 sulfur cluster binding"/>
    <property type="evidence" value="ECO:0007669"/>
    <property type="project" value="UniProtKB-KW"/>
</dbReference>
<dbReference type="SFLD" id="SFLDS00029">
    <property type="entry name" value="Radical_SAM"/>
    <property type="match status" value="1"/>
</dbReference>
<keyword evidence="2" id="KW-0004">4Fe-4S</keyword>
<organism evidence="7 8">
    <name type="scientific">Aeromonas phage Ah1</name>
    <dbReference type="NCBI Taxonomy" id="2053701"/>
    <lineage>
        <taxon>Viruses</taxon>
        <taxon>Duplodnaviria</taxon>
        <taxon>Heunggongvirae</taxon>
        <taxon>Uroviricota</taxon>
        <taxon>Caudoviricetes</taxon>
        <taxon>Pantevenvirales</taxon>
        <taxon>Straboviridae</taxon>
        <taxon>Cinqassovirus</taxon>
        <taxon>Cinqassovirus ah1</taxon>
    </lineage>
</organism>
<gene>
    <name evidence="7" type="primary">nrdG</name>
    <name evidence="7" type="ORF">Ah1_00039</name>
</gene>
<keyword evidence="6" id="KW-0411">Iron-sulfur</keyword>
<protein>
    <submittedName>
        <fullName evidence="7">Anaerobic NTP reductase small subunit</fullName>
    </submittedName>
</protein>
<dbReference type="GeneID" id="65110359"/>
<dbReference type="Pfam" id="PF13353">
    <property type="entry name" value="Fer4_12"/>
    <property type="match status" value="1"/>
</dbReference>
<dbReference type="GO" id="GO:0043365">
    <property type="term" value="F:[formate-C-acetyltransferase]-activating enzyme activity"/>
    <property type="evidence" value="ECO:0007669"/>
    <property type="project" value="InterPro"/>
</dbReference>
<keyword evidence="4" id="KW-0479">Metal-binding</keyword>
<evidence type="ECO:0000256" key="3">
    <source>
        <dbReference type="ARBA" id="ARBA00022691"/>
    </source>
</evidence>
<evidence type="ECO:0000256" key="4">
    <source>
        <dbReference type="ARBA" id="ARBA00022723"/>
    </source>
</evidence>
<dbReference type="RefSeq" id="YP_010092791.1">
    <property type="nucleotide sequence ID" value="NC_055733.1"/>
</dbReference>
<dbReference type="InterPro" id="IPR012837">
    <property type="entry name" value="NrdG"/>
</dbReference>
<dbReference type="InterPro" id="IPR034457">
    <property type="entry name" value="Organic_radical-activating"/>
</dbReference>
<evidence type="ECO:0000256" key="2">
    <source>
        <dbReference type="ARBA" id="ARBA00022485"/>
    </source>
</evidence>
<dbReference type="GO" id="GO:0046872">
    <property type="term" value="F:metal ion binding"/>
    <property type="evidence" value="ECO:0007669"/>
    <property type="project" value="UniProtKB-KW"/>
</dbReference>
<comment type="cofactor">
    <cofactor evidence="1">
        <name>[4Fe-4S] cluster</name>
        <dbReference type="ChEBI" id="CHEBI:49883"/>
    </cofactor>
</comment>
<dbReference type="InterPro" id="IPR058240">
    <property type="entry name" value="rSAM_sf"/>
</dbReference>
<dbReference type="PIRSF" id="PIRSF000368">
    <property type="entry name" value="NrdG"/>
    <property type="match status" value="1"/>
</dbReference>
<accession>A0A2H4YEI8</accession>
<dbReference type="Gene3D" id="3.20.20.70">
    <property type="entry name" value="Aldolase class I"/>
    <property type="match status" value="1"/>
</dbReference>
<dbReference type="GO" id="GO:0004748">
    <property type="term" value="F:ribonucleoside-diphosphate reductase activity, thioredoxin disulfide as acceptor"/>
    <property type="evidence" value="ECO:0007669"/>
    <property type="project" value="TreeGrafter"/>
</dbReference>
<name>A0A2H4YEI8_9CAUD</name>
<dbReference type="PANTHER" id="PTHR30352:SF2">
    <property type="entry name" value="ANAEROBIC RIBONUCLEOSIDE-TRIPHOSPHATE REDUCTASE-ACTIVATING PROTEIN"/>
    <property type="match status" value="1"/>
</dbReference>
<dbReference type="NCBIfam" id="TIGR02491">
    <property type="entry name" value="NrdG"/>
    <property type="match status" value="1"/>
</dbReference>
<keyword evidence="3" id="KW-0949">S-adenosyl-L-methionine</keyword>
<dbReference type="PANTHER" id="PTHR30352">
    <property type="entry name" value="PYRUVATE FORMATE-LYASE-ACTIVATING ENZYME"/>
    <property type="match status" value="1"/>
</dbReference>
<keyword evidence="8" id="KW-1185">Reference proteome</keyword>
<dbReference type="InterPro" id="IPR007197">
    <property type="entry name" value="rSAM"/>
</dbReference>
<sequence>MKILDYKSLDVLNGTGTRASIWLAGCSHQCKGCFGKNTWKWEGKTEEEFQLRKLVERDMNDTRIKRDGISLLGGDPLYERNLDALIEFLKWFRAEFPNKTVWLWTGYTKEECLLESKKNVIVTSLIDVLVDGKFVEELKDVDLKFRGSSNQRIIYISENV</sequence>
<reference evidence="7 8" key="1">
    <citation type="submission" date="2017-10" db="EMBL/GenBank/DDBJ databases">
        <title>Antibacterial composition for extension of chilled fish shelf life and decreasing of risk of food-borne infections, bacteriophage strains for its preparation.</title>
        <authorList>
            <person name="Zulkarneev E.R."/>
            <person name="Aleshkin A.V."/>
            <person name="Rubalsky O.V."/>
            <person name="Kiseleva I.A."/>
            <person name="Rubalskii E.O."/>
            <person name="Lebedev S.N."/>
        </authorList>
    </citation>
    <scope>NUCLEOTIDE SEQUENCE [LARGE SCALE GENOMIC DNA]</scope>
</reference>
<evidence type="ECO:0000256" key="6">
    <source>
        <dbReference type="ARBA" id="ARBA00023014"/>
    </source>
</evidence>
<evidence type="ECO:0000313" key="7">
    <source>
        <dbReference type="EMBL" id="AUE22580.1"/>
    </source>
</evidence>
<dbReference type="SFLD" id="SFLDF00299">
    <property type="entry name" value="anaerobic_ribonucleoside-triph"/>
    <property type="match status" value="1"/>
</dbReference>
<evidence type="ECO:0000256" key="5">
    <source>
        <dbReference type="ARBA" id="ARBA00023004"/>
    </source>
</evidence>
<dbReference type="SFLD" id="SFLDG01063">
    <property type="entry name" value="activating_enzymes__group_1"/>
    <property type="match status" value="1"/>
</dbReference>
<dbReference type="SUPFAM" id="SSF102114">
    <property type="entry name" value="Radical SAM enzymes"/>
    <property type="match status" value="1"/>
</dbReference>
<keyword evidence="5" id="KW-0408">Iron</keyword>
<proteinExistence type="predicted"/>
<dbReference type="InterPro" id="IPR013785">
    <property type="entry name" value="Aldolase_TIM"/>
</dbReference>
<dbReference type="SFLD" id="SFLDG01066">
    <property type="entry name" value="organic_radical-activating_enz"/>
    <property type="match status" value="1"/>
</dbReference>
<dbReference type="Proteomes" id="UP000240934">
    <property type="component" value="Segment"/>
</dbReference>
<dbReference type="EMBL" id="MG250483">
    <property type="protein sequence ID" value="AUE22580.1"/>
    <property type="molecule type" value="Genomic_DNA"/>
</dbReference>